<organism evidence="2 3">
    <name type="scientific">Polyangium jinanense</name>
    <dbReference type="NCBI Taxonomy" id="2829994"/>
    <lineage>
        <taxon>Bacteria</taxon>
        <taxon>Pseudomonadati</taxon>
        <taxon>Myxococcota</taxon>
        <taxon>Polyangia</taxon>
        <taxon>Polyangiales</taxon>
        <taxon>Polyangiaceae</taxon>
        <taxon>Polyangium</taxon>
    </lineage>
</organism>
<proteinExistence type="predicted"/>
<evidence type="ECO:0000313" key="2">
    <source>
        <dbReference type="EMBL" id="MDC3987610.1"/>
    </source>
</evidence>
<feature type="signal peptide" evidence="1">
    <location>
        <begin position="1"/>
        <end position="21"/>
    </location>
</feature>
<sequence>MRTVSWLGFVFLCLVGSACGAKVVVDATGEGGSGGSPPCTPGEVAESCYTGPPNTNGVGVCHAGVRVCTESGTPGACEGEAVPSAEICDNGLDEDCNGTADDFMPCGGFCKTCSNFLSDMHPELPFCPESQSLHDTLLGCMCAGPCAAVCTATICLGSDPSQPCVNCVLDPGEGCSAAFNACLDD</sequence>
<protein>
    <submittedName>
        <fullName evidence="2">Uncharacterized protein</fullName>
    </submittedName>
</protein>
<gene>
    <name evidence="2" type="ORF">KEG57_44500</name>
</gene>
<comment type="caution">
    <text evidence="2">The sequence shown here is derived from an EMBL/GenBank/DDBJ whole genome shotgun (WGS) entry which is preliminary data.</text>
</comment>
<evidence type="ECO:0000313" key="3">
    <source>
        <dbReference type="Proteomes" id="UP001151081"/>
    </source>
</evidence>
<feature type="chain" id="PRO_5040876401" evidence="1">
    <location>
        <begin position="22"/>
        <end position="185"/>
    </location>
</feature>
<keyword evidence="1" id="KW-0732">Signal</keyword>
<evidence type="ECO:0000256" key="1">
    <source>
        <dbReference type="SAM" id="SignalP"/>
    </source>
</evidence>
<keyword evidence="3" id="KW-1185">Reference proteome</keyword>
<reference evidence="2 3" key="1">
    <citation type="submission" date="2021-04" db="EMBL/GenBank/DDBJ databases">
        <title>Genome analysis of Polyangium sp.</title>
        <authorList>
            <person name="Li Y."/>
            <person name="Wang J."/>
        </authorList>
    </citation>
    <scope>NUCLEOTIDE SEQUENCE [LARGE SCALE GENOMIC DNA]</scope>
    <source>
        <strain evidence="2 3">SDU14</strain>
    </source>
</reference>
<dbReference type="PROSITE" id="PS51257">
    <property type="entry name" value="PROKAR_LIPOPROTEIN"/>
    <property type="match status" value="1"/>
</dbReference>
<name>A0A9X3XDU3_9BACT</name>
<dbReference type="RefSeq" id="WP_272424743.1">
    <property type="nucleotide sequence ID" value="NZ_JAGTJJ010000055.1"/>
</dbReference>
<dbReference type="AlphaFoldDB" id="A0A9X3XDU3"/>
<dbReference type="EMBL" id="JAGTJJ010000055">
    <property type="protein sequence ID" value="MDC3987610.1"/>
    <property type="molecule type" value="Genomic_DNA"/>
</dbReference>
<accession>A0A9X3XDU3</accession>
<dbReference type="Proteomes" id="UP001151081">
    <property type="component" value="Unassembled WGS sequence"/>
</dbReference>